<keyword evidence="1" id="KW-0472">Membrane</keyword>
<comment type="caution">
    <text evidence="2">The sequence shown here is derived from an EMBL/GenBank/DDBJ whole genome shotgun (WGS) entry which is preliminary data.</text>
</comment>
<accession>A0A8H3M5I9</accession>
<protein>
    <recommendedName>
        <fullName evidence="4">Transmembrane protein</fullName>
    </recommendedName>
</protein>
<evidence type="ECO:0000313" key="2">
    <source>
        <dbReference type="EMBL" id="GET01049.1"/>
    </source>
</evidence>
<dbReference type="Proteomes" id="UP000615446">
    <property type="component" value="Unassembled WGS sequence"/>
</dbReference>
<dbReference type="OrthoDB" id="2356272at2759"/>
<keyword evidence="1" id="KW-1133">Transmembrane helix</keyword>
<gene>
    <name evidence="2" type="ORF">RCL2_002748100</name>
</gene>
<sequence>MCHMLCLLLNAIQNDNQSFKFTEADLNDVIGSESVNVNVNIQIGSTNLKEPESSFGIIEWNSSSISNILKNVMEKLHTCFLNTPEEHEIMNIDAKKRPIWEVAFNDCFAFDEYQLMSQVLNFNPHPGFRFIHEEHTFFKSPYSIVTNARGIYLIVVVVIASSDRQREIKRQQGLIDAKQLKEQFRLANNNNEKVVCVLGAIIMNKTEMNKSTIIFVDEKDEIIARAVDENYLINQQVIGEIYLKVTRAVMESQDEFWRQDLNSLDCYDEMIDDYENFVVEESSEEMEKQDLNQQQKPVYNYIIIQLIILLFAIFYMYQKDFEIIYSNTIEIGSHL</sequence>
<evidence type="ECO:0008006" key="4">
    <source>
        <dbReference type="Google" id="ProtNLM"/>
    </source>
</evidence>
<dbReference type="EMBL" id="BLAL01000297">
    <property type="protein sequence ID" value="GET01049.1"/>
    <property type="molecule type" value="Genomic_DNA"/>
</dbReference>
<evidence type="ECO:0000313" key="3">
    <source>
        <dbReference type="Proteomes" id="UP000615446"/>
    </source>
</evidence>
<name>A0A8H3M5I9_9GLOM</name>
<keyword evidence="1" id="KW-0812">Transmembrane</keyword>
<proteinExistence type="predicted"/>
<evidence type="ECO:0000256" key="1">
    <source>
        <dbReference type="SAM" id="Phobius"/>
    </source>
</evidence>
<organism evidence="2 3">
    <name type="scientific">Rhizophagus clarus</name>
    <dbReference type="NCBI Taxonomy" id="94130"/>
    <lineage>
        <taxon>Eukaryota</taxon>
        <taxon>Fungi</taxon>
        <taxon>Fungi incertae sedis</taxon>
        <taxon>Mucoromycota</taxon>
        <taxon>Glomeromycotina</taxon>
        <taxon>Glomeromycetes</taxon>
        <taxon>Glomerales</taxon>
        <taxon>Glomeraceae</taxon>
        <taxon>Rhizophagus</taxon>
    </lineage>
</organism>
<feature type="transmembrane region" description="Helical" evidence="1">
    <location>
        <begin position="298"/>
        <end position="317"/>
    </location>
</feature>
<dbReference type="AlphaFoldDB" id="A0A8H3M5I9"/>
<reference evidence="2" key="1">
    <citation type="submission" date="2019-10" db="EMBL/GenBank/DDBJ databases">
        <title>Conservation and host-specific expression of non-tandemly repeated heterogenous ribosome RNA gene in arbuscular mycorrhizal fungi.</title>
        <authorList>
            <person name="Maeda T."/>
            <person name="Kobayashi Y."/>
            <person name="Nakagawa T."/>
            <person name="Ezawa T."/>
            <person name="Yamaguchi K."/>
            <person name="Bino T."/>
            <person name="Nishimoto Y."/>
            <person name="Shigenobu S."/>
            <person name="Kawaguchi M."/>
        </authorList>
    </citation>
    <scope>NUCLEOTIDE SEQUENCE</scope>
    <source>
        <strain evidence="2">HR1</strain>
    </source>
</reference>